<dbReference type="RefSeq" id="WP_141294216.1">
    <property type="nucleotide sequence ID" value="NZ_BJMN01000008.1"/>
</dbReference>
<accession>A0A4Y3RD83</accession>
<name>A0A4Y3RD83_9ACTN</name>
<keyword evidence="2" id="KW-1185">Reference proteome</keyword>
<evidence type="ECO:0000313" key="1">
    <source>
        <dbReference type="EMBL" id="GEB55706.1"/>
    </source>
</evidence>
<reference evidence="1 2" key="1">
    <citation type="submission" date="2019-06" db="EMBL/GenBank/DDBJ databases">
        <title>Whole genome shotgun sequence of Streptomyces gardneri NBRC 12865.</title>
        <authorList>
            <person name="Hosoyama A."/>
            <person name="Uohara A."/>
            <person name="Ohji S."/>
            <person name="Ichikawa N."/>
        </authorList>
    </citation>
    <scope>NUCLEOTIDE SEQUENCE [LARGE SCALE GENOMIC DNA]</scope>
    <source>
        <strain evidence="1 2">NBRC 12865</strain>
    </source>
</reference>
<dbReference type="OrthoDB" id="618894at2"/>
<dbReference type="Proteomes" id="UP000315226">
    <property type="component" value="Unassembled WGS sequence"/>
</dbReference>
<sequence length="471" mass="51340">MATVTASLLTTGSAQAAADPGLDLRNFELQPISNRAELRDRVSKLNADLPNVGVNSILKVAPREGTWSNGVCNGAATEGSTVPEGFSRSFCFEDADNGDANSEWWPQGVTTVADADADQTWGDPETGWNPADHKPMLVTWYNKDDWNKDKKPDDTDVDGLNTERKGVRVSFIDSSTGKYAHVLLVYPFVNSSGNASYMSVRTSQHYSTSQKQYGSLHAGGMVWYGYYLYVADTNRGFRVFDLRNIIDLGALPADQWGTSKTAIGRQNGVYHAHGYRYILPQSDGWTNTACDTVEPPPGTPCDMQDEEKTCEATDVTPKTSFASLDRSSAVRHITTGEWCERAQATDAYRTGRVIRWPMNDSGGTPALDANGIWAADSAYRVPFNTAYEDNGGVQGAAVVNGTYYLSQSRGALNGKVIVARPDTATGRLVETAARRTSAIGVEDFSVWPGSPDQLWTVTEHPGQRMLFGIRP</sequence>
<protein>
    <recommendedName>
        <fullName evidence="3">Secreted protein</fullName>
    </recommendedName>
</protein>
<dbReference type="AlphaFoldDB" id="A0A4Y3RD83"/>
<proteinExistence type="predicted"/>
<dbReference type="EMBL" id="BJMN01000008">
    <property type="protein sequence ID" value="GEB55706.1"/>
    <property type="molecule type" value="Genomic_DNA"/>
</dbReference>
<gene>
    <name evidence="1" type="ORF">SGA01_13110</name>
</gene>
<evidence type="ECO:0000313" key="2">
    <source>
        <dbReference type="Proteomes" id="UP000315226"/>
    </source>
</evidence>
<evidence type="ECO:0008006" key="3">
    <source>
        <dbReference type="Google" id="ProtNLM"/>
    </source>
</evidence>
<comment type="caution">
    <text evidence="1">The sequence shown here is derived from an EMBL/GenBank/DDBJ whole genome shotgun (WGS) entry which is preliminary data.</text>
</comment>
<organism evidence="1 2">
    <name type="scientific">Streptomyces gardneri</name>
    <dbReference type="NCBI Taxonomy" id="66892"/>
    <lineage>
        <taxon>Bacteria</taxon>
        <taxon>Bacillati</taxon>
        <taxon>Actinomycetota</taxon>
        <taxon>Actinomycetes</taxon>
        <taxon>Kitasatosporales</taxon>
        <taxon>Streptomycetaceae</taxon>
        <taxon>Streptomyces</taxon>
    </lineage>
</organism>